<dbReference type="Proteomes" id="UP000887580">
    <property type="component" value="Unplaced"/>
</dbReference>
<sequence length="126" mass="13498">MNKNLVIIILTCLVFTASTAPTRDEDIPCDTMKCKDGETCTHITPACARGAAKCDLKGICIPTQFAPPDSDEKAPRYSRDLAGESDPCADIECETGEKCTSVIPFCPEDSICHPKGVCVAAPDELF</sequence>
<evidence type="ECO:0000313" key="1">
    <source>
        <dbReference type="Proteomes" id="UP000887580"/>
    </source>
</evidence>
<evidence type="ECO:0000313" key="2">
    <source>
        <dbReference type="WBParaSite" id="PS1159_v2.g8462.t1"/>
    </source>
</evidence>
<dbReference type="WBParaSite" id="PS1159_v2.g8462.t1">
    <property type="protein sequence ID" value="PS1159_v2.g8462.t1"/>
    <property type="gene ID" value="PS1159_v2.g8462"/>
</dbReference>
<organism evidence="1 2">
    <name type="scientific">Panagrolaimus sp. PS1159</name>
    <dbReference type="NCBI Taxonomy" id="55785"/>
    <lineage>
        <taxon>Eukaryota</taxon>
        <taxon>Metazoa</taxon>
        <taxon>Ecdysozoa</taxon>
        <taxon>Nematoda</taxon>
        <taxon>Chromadorea</taxon>
        <taxon>Rhabditida</taxon>
        <taxon>Tylenchina</taxon>
        <taxon>Panagrolaimomorpha</taxon>
        <taxon>Panagrolaimoidea</taxon>
        <taxon>Panagrolaimidae</taxon>
        <taxon>Panagrolaimus</taxon>
    </lineage>
</organism>
<reference evidence="2" key="1">
    <citation type="submission" date="2022-11" db="UniProtKB">
        <authorList>
            <consortium name="WormBaseParasite"/>
        </authorList>
    </citation>
    <scope>IDENTIFICATION</scope>
</reference>
<protein>
    <submittedName>
        <fullName evidence="2">Uncharacterized protein</fullName>
    </submittedName>
</protein>
<name>A0AC35GTA6_9BILA</name>
<proteinExistence type="predicted"/>
<accession>A0AC35GTA6</accession>